<keyword evidence="1" id="KW-0472">Membrane</keyword>
<sequence length="69" mass="7655">MKNGLQGLLTVTGLQMGYRMKLIPINHLSAGASIFLLLFGKEAYKKAFFSALNWALLEITLNEALGREK</sequence>
<protein>
    <submittedName>
        <fullName evidence="2">Uncharacterized protein</fullName>
    </submittedName>
</protein>
<keyword evidence="1" id="KW-1133">Transmembrane helix</keyword>
<dbReference type="RefSeq" id="WP_312644160.1">
    <property type="nucleotide sequence ID" value="NZ_CP116967.1"/>
</dbReference>
<accession>A0AA96JSS2</accession>
<reference evidence="2 3" key="1">
    <citation type="submission" date="2023-01" db="EMBL/GenBank/DDBJ databases">
        <title>Cultivation and genomic characterization of new, ubiquitous marine nitrite-oxidizing bacteria from the Nitrospirales.</title>
        <authorList>
            <person name="Mueller A.J."/>
            <person name="Daebeler A."/>
            <person name="Herbold C.W."/>
            <person name="Kirkegaard R.H."/>
            <person name="Daims H."/>
        </authorList>
    </citation>
    <scope>NUCLEOTIDE SEQUENCE [LARGE SCALE GENOMIC DNA]</scope>
    <source>
        <strain evidence="2 3">VA</strain>
    </source>
</reference>
<organism evidence="2 3">
    <name type="scientific">Candidatus Nitrospira allomarina</name>
    <dbReference type="NCBI Taxonomy" id="3020900"/>
    <lineage>
        <taxon>Bacteria</taxon>
        <taxon>Pseudomonadati</taxon>
        <taxon>Nitrospirota</taxon>
        <taxon>Nitrospiria</taxon>
        <taxon>Nitrospirales</taxon>
        <taxon>Nitrospiraceae</taxon>
        <taxon>Nitrospira</taxon>
    </lineage>
</organism>
<proteinExistence type="predicted"/>
<keyword evidence="3" id="KW-1185">Reference proteome</keyword>
<name>A0AA96JSS2_9BACT</name>
<evidence type="ECO:0000256" key="1">
    <source>
        <dbReference type="SAM" id="Phobius"/>
    </source>
</evidence>
<evidence type="ECO:0000313" key="2">
    <source>
        <dbReference type="EMBL" id="WNM58395.1"/>
    </source>
</evidence>
<dbReference type="Proteomes" id="UP001302719">
    <property type="component" value="Chromosome"/>
</dbReference>
<dbReference type="AlphaFoldDB" id="A0AA96JSS2"/>
<keyword evidence="1" id="KW-0812">Transmembrane</keyword>
<evidence type="ECO:0000313" key="3">
    <source>
        <dbReference type="Proteomes" id="UP001302719"/>
    </source>
</evidence>
<dbReference type="KEGG" id="nall:PP769_01125"/>
<feature type="transmembrane region" description="Helical" evidence="1">
    <location>
        <begin position="20"/>
        <end position="39"/>
    </location>
</feature>
<gene>
    <name evidence="2" type="ORF">PP769_01125</name>
</gene>
<dbReference type="EMBL" id="CP116967">
    <property type="protein sequence ID" value="WNM58395.1"/>
    <property type="molecule type" value="Genomic_DNA"/>
</dbReference>